<feature type="signal peptide" evidence="1">
    <location>
        <begin position="1"/>
        <end position="19"/>
    </location>
</feature>
<reference evidence="2 3" key="1">
    <citation type="submission" date="2015-12" db="EMBL/GenBank/DDBJ databases">
        <title>The genome of Folsomia candida.</title>
        <authorList>
            <person name="Faddeeva A."/>
            <person name="Derks M.F."/>
            <person name="Anvar Y."/>
            <person name="Smit S."/>
            <person name="Van Straalen N."/>
            <person name="Roelofs D."/>
        </authorList>
    </citation>
    <scope>NUCLEOTIDE SEQUENCE [LARGE SCALE GENOMIC DNA]</scope>
    <source>
        <strain evidence="2 3">VU population</strain>
        <tissue evidence="2">Whole body</tissue>
    </source>
</reference>
<proteinExistence type="predicted"/>
<gene>
    <name evidence="2" type="ORF">Fcan01_24976</name>
</gene>
<dbReference type="AlphaFoldDB" id="A0A226D6U8"/>
<sequence>MNLFLVSFIIAVTISGTVGKIDVNKELATYSSCNGKPVVFSADTVTQGLFVAPQCWAIEDEFCAQLCVFKLLDGAVKGGKLSKAWFKTEGKKTTMGDGDAKEKILKGLDKCMPEGKWIT</sequence>
<protein>
    <submittedName>
        <fullName evidence="2">Protein HIR1</fullName>
    </submittedName>
</protein>
<comment type="caution">
    <text evidence="2">The sequence shown here is derived from an EMBL/GenBank/DDBJ whole genome shotgun (WGS) entry which is preliminary data.</text>
</comment>
<dbReference type="EMBL" id="LNIX01000034">
    <property type="protein sequence ID" value="OXA40371.1"/>
    <property type="molecule type" value="Genomic_DNA"/>
</dbReference>
<name>A0A226D6U8_FOLCA</name>
<keyword evidence="3" id="KW-1185">Reference proteome</keyword>
<accession>A0A226D6U8</accession>
<evidence type="ECO:0000313" key="2">
    <source>
        <dbReference type="EMBL" id="OXA40371.1"/>
    </source>
</evidence>
<evidence type="ECO:0000313" key="3">
    <source>
        <dbReference type="Proteomes" id="UP000198287"/>
    </source>
</evidence>
<evidence type="ECO:0000256" key="1">
    <source>
        <dbReference type="SAM" id="SignalP"/>
    </source>
</evidence>
<dbReference type="Proteomes" id="UP000198287">
    <property type="component" value="Unassembled WGS sequence"/>
</dbReference>
<keyword evidence="1" id="KW-0732">Signal</keyword>
<organism evidence="2 3">
    <name type="scientific">Folsomia candida</name>
    <name type="common">Springtail</name>
    <dbReference type="NCBI Taxonomy" id="158441"/>
    <lineage>
        <taxon>Eukaryota</taxon>
        <taxon>Metazoa</taxon>
        <taxon>Ecdysozoa</taxon>
        <taxon>Arthropoda</taxon>
        <taxon>Hexapoda</taxon>
        <taxon>Collembola</taxon>
        <taxon>Entomobryomorpha</taxon>
        <taxon>Isotomoidea</taxon>
        <taxon>Isotomidae</taxon>
        <taxon>Proisotominae</taxon>
        <taxon>Folsomia</taxon>
    </lineage>
</organism>
<feature type="chain" id="PRO_5012714187" evidence="1">
    <location>
        <begin position="20"/>
        <end position="119"/>
    </location>
</feature>